<dbReference type="RefSeq" id="WP_112882040.1">
    <property type="nucleotide sequence ID" value="NZ_QLUW01000002.1"/>
</dbReference>
<keyword evidence="4" id="KW-1185">Reference proteome</keyword>
<dbReference type="EMBL" id="QLUW01000002">
    <property type="protein sequence ID" value="RAP75815.1"/>
    <property type="molecule type" value="Genomic_DNA"/>
</dbReference>
<name>A0A328U4I2_9BACL</name>
<dbReference type="Proteomes" id="UP000249260">
    <property type="component" value="Unassembled WGS sequence"/>
</dbReference>
<dbReference type="OrthoDB" id="2508487at2"/>
<dbReference type="AlphaFoldDB" id="A0A328U4I2"/>
<keyword evidence="2" id="KW-1133">Transmembrane helix</keyword>
<evidence type="ECO:0000313" key="4">
    <source>
        <dbReference type="Proteomes" id="UP000249260"/>
    </source>
</evidence>
<evidence type="ECO:0000256" key="1">
    <source>
        <dbReference type="SAM" id="MobiDB-lite"/>
    </source>
</evidence>
<evidence type="ECO:0000256" key="2">
    <source>
        <dbReference type="SAM" id="Phobius"/>
    </source>
</evidence>
<keyword evidence="2" id="KW-0812">Transmembrane</keyword>
<feature type="transmembrane region" description="Helical" evidence="2">
    <location>
        <begin position="12"/>
        <end position="29"/>
    </location>
</feature>
<protein>
    <submittedName>
        <fullName evidence="3">Uncharacterized protein</fullName>
    </submittedName>
</protein>
<sequence length="278" mass="32021">MNQAKKYKITTNILVIILMVIMVGGYLIHKELKHEMDQLKSEKLAETRNWVHMQFMYTYSLDVDLANILASNSASYRKKYLADAHESASYMAHSHWFYPAPTILNHFQLNLVEPFWRQTANYLGYLLHDGGETLTKLQLQNLLKMRDYTLKTVPVMRQLKDNVMYGPHVDEVPSEEMSRLIATLTAKLDSNPTIGDKDKSFNDYQYSLYPYKPAQVLVFKNEKRVHKEELQTKVKSFMNLVWKDEKDNQVTSSGGGGHRSLGIASGSGPAMARRCFMK</sequence>
<organism evidence="3 4">
    <name type="scientific">Paenibacillus montanisoli</name>
    <dbReference type="NCBI Taxonomy" id="2081970"/>
    <lineage>
        <taxon>Bacteria</taxon>
        <taxon>Bacillati</taxon>
        <taxon>Bacillota</taxon>
        <taxon>Bacilli</taxon>
        <taxon>Bacillales</taxon>
        <taxon>Paenibacillaceae</taxon>
        <taxon>Paenibacillus</taxon>
    </lineage>
</organism>
<accession>A0A328U4I2</accession>
<keyword evidence="2" id="KW-0472">Membrane</keyword>
<feature type="region of interest" description="Disordered" evidence="1">
    <location>
        <begin position="248"/>
        <end position="268"/>
    </location>
</feature>
<comment type="caution">
    <text evidence="3">The sequence shown here is derived from an EMBL/GenBank/DDBJ whole genome shotgun (WGS) entry which is preliminary data.</text>
</comment>
<reference evidence="3 4" key="1">
    <citation type="submission" date="2018-06" db="EMBL/GenBank/DDBJ databases">
        <title>Paenibacillus montanisoli sp. nov., isolated from mountain area soil.</title>
        <authorList>
            <person name="Wu M."/>
        </authorList>
    </citation>
    <scope>NUCLEOTIDE SEQUENCE [LARGE SCALE GENOMIC DNA]</scope>
    <source>
        <strain evidence="3 4">RA17</strain>
    </source>
</reference>
<evidence type="ECO:0000313" key="3">
    <source>
        <dbReference type="EMBL" id="RAP75815.1"/>
    </source>
</evidence>
<gene>
    <name evidence="3" type="ORF">DL346_10260</name>
</gene>
<proteinExistence type="predicted"/>